<dbReference type="Proteomes" id="UP000886653">
    <property type="component" value="Unassembled WGS sequence"/>
</dbReference>
<evidence type="ECO:0000313" key="2">
    <source>
        <dbReference type="EMBL" id="KAG0145408.1"/>
    </source>
</evidence>
<evidence type="ECO:0000256" key="1">
    <source>
        <dbReference type="SAM" id="MobiDB-lite"/>
    </source>
</evidence>
<accession>A0A9P6NG85</accession>
<feature type="compositionally biased region" description="Low complexity" evidence="1">
    <location>
        <begin position="181"/>
        <end position="195"/>
    </location>
</feature>
<organism evidence="2 3">
    <name type="scientific">Cronartium quercuum f. sp. fusiforme G11</name>
    <dbReference type="NCBI Taxonomy" id="708437"/>
    <lineage>
        <taxon>Eukaryota</taxon>
        <taxon>Fungi</taxon>
        <taxon>Dikarya</taxon>
        <taxon>Basidiomycota</taxon>
        <taxon>Pucciniomycotina</taxon>
        <taxon>Pucciniomycetes</taxon>
        <taxon>Pucciniales</taxon>
        <taxon>Coleosporiaceae</taxon>
        <taxon>Cronartium</taxon>
    </lineage>
</organism>
<dbReference type="OrthoDB" id="10358271at2759"/>
<dbReference type="EMBL" id="MU167277">
    <property type="protein sequence ID" value="KAG0145408.1"/>
    <property type="molecule type" value="Genomic_DNA"/>
</dbReference>
<sequence>MVFTSLFTRSHSSSKVTSSPPTTSRTLPPSLNLHHPFQNRQRENTLLSITNQPTQGTLKKKGHTTHSNKSSCKVYRPKTSRGLSFGNKENIHPLYGPNASSYPPHHESQAIDDQISTGHNLYPPITLHESSERERLKRPDVVLSTPEFITTSGMGSKTQASRPLLRVEYTPPFQLAPQRRSPSSISSGQSSNATSFSTIASSHFSESSPRQMGSRSNTYLGTYLGPSIQNELEPDGSWVLTGRIHSPLSHTSSASHSILNQDDEAMKNRFEFEKIQAMEVDEVEVINPNEALESIPKPMISTKTFERFNDDQGLDGRWTHGTPYQAFTTCSNKKNKTATFFPFQHLE</sequence>
<feature type="region of interest" description="Disordered" evidence="1">
    <location>
        <begin position="116"/>
        <end position="137"/>
    </location>
</feature>
<feature type="region of interest" description="Disordered" evidence="1">
    <location>
        <begin position="50"/>
        <end position="85"/>
    </location>
</feature>
<reference evidence="2" key="1">
    <citation type="submission" date="2013-11" db="EMBL/GenBank/DDBJ databases">
        <title>Genome sequence of the fusiform rust pathogen reveals effectors for host alternation and coevolution with pine.</title>
        <authorList>
            <consortium name="DOE Joint Genome Institute"/>
            <person name="Smith K."/>
            <person name="Pendleton A."/>
            <person name="Kubisiak T."/>
            <person name="Anderson C."/>
            <person name="Salamov A."/>
            <person name="Aerts A."/>
            <person name="Riley R."/>
            <person name="Clum A."/>
            <person name="Lindquist E."/>
            <person name="Ence D."/>
            <person name="Campbell M."/>
            <person name="Kronenberg Z."/>
            <person name="Feau N."/>
            <person name="Dhillon B."/>
            <person name="Hamelin R."/>
            <person name="Burleigh J."/>
            <person name="Smith J."/>
            <person name="Yandell M."/>
            <person name="Nelson C."/>
            <person name="Grigoriev I."/>
            <person name="Davis J."/>
        </authorList>
    </citation>
    <scope>NUCLEOTIDE SEQUENCE</scope>
    <source>
        <strain evidence="2">G11</strain>
    </source>
</reference>
<feature type="compositionally biased region" description="Low complexity" evidence="1">
    <location>
        <begin position="10"/>
        <end position="30"/>
    </location>
</feature>
<feature type="region of interest" description="Disordered" evidence="1">
    <location>
        <begin position="173"/>
        <end position="218"/>
    </location>
</feature>
<protein>
    <submittedName>
        <fullName evidence="2">Uncharacterized protein</fullName>
    </submittedName>
</protein>
<keyword evidence="3" id="KW-1185">Reference proteome</keyword>
<feature type="region of interest" description="Disordered" evidence="1">
    <location>
        <begin position="1"/>
        <end position="35"/>
    </location>
</feature>
<gene>
    <name evidence="2" type="ORF">CROQUDRAFT_93885</name>
</gene>
<name>A0A9P6NG85_9BASI</name>
<feature type="compositionally biased region" description="Polar residues" evidence="1">
    <location>
        <begin position="196"/>
        <end position="218"/>
    </location>
</feature>
<evidence type="ECO:0000313" key="3">
    <source>
        <dbReference type="Proteomes" id="UP000886653"/>
    </source>
</evidence>
<dbReference type="AlphaFoldDB" id="A0A9P6NG85"/>
<comment type="caution">
    <text evidence="2">The sequence shown here is derived from an EMBL/GenBank/DDBJ whole genome shotgun (WGS) entry which is preliminary data.</text>
</comment>
<proteinExistence type="predicted"/>